<organism evidence="10 11">
    <name type="scientific">Vanilla planifolia</name>
    <name type="common">Vanilla</name>
    <dbReference type="NCBI Taxonomy" id="51239"/>
    <lineage>
        <taxon>Eukaryota</taxon>
        <taxon>Viridiplantae</taxon>
        <taxon>Streptophyta</taxon>
        <taxon>Embryophyta</taxon>
        <taxon>Tracheophyta</taxon>
        <taxon>Spermatophyta</taxon>
        <taxon>Magnoliopsida</taxon>
        <taxon>Liliopsida</taxon>
        <taxon>Asparagales</taxon>
        <taxon>Orchidaceae</taxon>
        <taxon>Vanilloideae</taxon>
        <taxon>Vanilleae</taxon>
        <taxon>Vanilla</taxon>
    </lineage>
</organism>
<dbReference type="GO" id="GO:0005654">
    <property type="term" value="C:nucleoplasm"/>
    <property type="evidence" value="ECO:0007669"/>
    <property type="project" value="UniProtKB-SubCell"/>
</dbReference>
<dbReference type="SMART" id="SM00382">
    <property type="entry name" value="AAA"/>
    <property type="match status" value="4"/>
</dbReference>
<dbReference type="FunFam" id="3.40.50.300:FF:001384">
    <property type="entry name" value="Midasin"/>
    <property type="match status" value="1"/>
</dbReference>
<dbReference type="SUPFAM" id="SSF52540">
    <property type="entry name" value="P-loop containing nucleoside triphosphate hydrolases"/>
    <property type="match status" value="6"/>
</dbReference>
<dbReference type="FunFam" id="3.40.50.300:FF:001887">
    <property type="entry name" value="Midasin"/>
    <property type="match status" value="1"/>
</dbReference>
<dbReference type="Pfam" id="PF17867">
    <property type="entry name" value="AAA_lid_7"/>
    <property type="match status" value="3"/>
</dbReference>
<dbReference type="EMBL" id="JADCNM010000003">
    <property type="protein sequence ID" value="KAG0491119.1"/>
    <property type="molecule type" value="Genomic_DNA"/>
</dbReference>
<dbReference type="CDD" id="cd00009">
    <property type="entry name" value="AAA"/>
    <property type="match status" value="3"/>
</dbReference>
<keyword evidence="6" id="KW-0067">ATP-binding</keyword>
<keyword evidence="8" id="KW-0539">Nucleus</keyword>
<evidence type="ECO:0000256" key="5">
    <source>
        <dbReference type="ARBA" id="ARBA00022741"/>
    </source>
</evidence>
<proteinExistence type="inferred from homology"/>
<evidence type="ECO:0000256" key="8">
    <source>
        <dbReference type="ARBA" id="ARBA00023242"/>
    </source>
</evidence>
<dbReference type="GO" id="GO:0030687">
    <property type="term" value="C:preribosome, large subunit precursor"/>
    <property type="evidence" value="ECO:0007669"/>
    <property type="project" value="TreeGrafter"/>
</dbReference>
<dbReference type="InterPro" id="IPR003593">
    <property type="entry name" value="AAA+_ATPase"/>
</dbReference>
<dbReference type="OrthoDB" id="782942at2759"/>
<evidence type="ECO:0000256" key="6">
    <source>
        <dbReference type="ARBA" id="ARBA00022840"/>
    </source>
</evidence>
<dbReference type="Proteomes" id="UP000639772">
    <property type="component" value="Chromosome 3"/>
</dbReference>
<feature type="non-terminal residue" evidence="10">
    <location>
        <position position="3103"/>
    </location>
</feature>
<comment type="caution">
    <text evidence="10">The sequence shown here is derived from an EMBL/GenBank/DDBJ whole genome shotgun (WGS) entry which is preliminary data.</text>
</comment>
<dbReference type="Pfam" id="PF07728">
    <property type="entry name" value="AAA_5"/>
    <property type="match status" value="6"/>
</dbReference>
<keyword evidence="7" id="KW-0143">Chaperone</keyword>
<accession>A0A835RH06</accession>
<comment type="similarity">
    <text evidence="3">Belongs to the midasin family.</text>
</comment>
<evidence type="ECO:0000256" key="4">
    <source>
        <dbReference type="ARBA" id="ARBA00017143"/>
    </source>
</evidence>
<dbReference type="FunFam" id="3.40.50.300:FF:000142">
    <property type="entry name" value="Midasin"/>
    <property type="match status" value="1"/>
</dbReference>
<dbReference type="PROSITE" id="PS00675">
    <property type="entry name" value="SIGMA54_INTERACT_1"/>
    <property type="match status" value="1"/>
</dbReference>
<dbReference type="GO" id="GO:0000055">
    <property type="term" value="P:ribosomal large subunit export from nucleus"/>
    <property type="evidence" value="ECO:0007669"/>
    <property type="project" value="TreeGrafter"/>
</dbReference>
<dbReference type="PANTHER" id="PTHR48103">
    <property type="entry name" value="MIDASIN-RELATED"/>
    <property type="match status" value="1"/>
</dbReference>
<dbReference type="Gene3D" id="3.40.50.300">
    <property type="entry name" value="P-loop containing nucleotide triphosphate hydrolases"/>
    <property type="match status" value="7"/>
</dbReference>
<dbReference type="FunFam" id="3.40.50.300:FF:001861">
    <property type="entry name" value="Midasin"/>
    <property type="match status" value="1"/>
</dbReference>
<evidence type="ECO:0000256" key="2">
    <source>
        <dbReference type="ARBA" id="ARBA00004642"/>
    </source>
</evidence>
<evidence type="ECO:0000313" key="10">
    <source>
        <dbReference type="EMBL" id="KAG0491119.1"/>
    </source>
</evidence>
<dbReference type="Pfam" id="PF17865">
    <property type="entry name" value="AAA_lid_5"/>
    <property type="match status" value="1"/>
</dbReference>
<dbReference type="PANTHER" id="PTHR48103:SF2">
    <property type="entry name" value="MIDASIN"/>
    <property type="match status" value="1"/>
</dbReference>
<evidence type="ECO:0000256" key="1">
    <source>
        <dbReference type="ARBA" id="ARBA00004604"/>
    </source>
</evidence>
<dbReference type="InterPro" id="IPR011704">
    <property type="entry name" value="ATPase_dyneun-rel_AAA"/>
</dbReference>
<feature type="domain" description="AAA+ ATPase" evidence="9">
    <location>
        <begin position="347"/>
        <end position="469"/>
    </location>
</feature>
<name>A0A835RH06_VANPL</name>
<comment type="subcellular location">
    <subcellularLocation>
        <location evidence="1">Nucleus</location>
        <location evidence="1">Nucleolus</location>
    </subcellularLocation>
    <subcellularLocation>
        <location evidence="2">Nucleus</location>
        <location evidence="2">Nucleoplasm</location>
    </subcellularLocation>
</comment>
<dbReference type="GO" id="GO:0016887">
    <property type="term" value="F:ATP hydrolysis activity"/>
    <property type="evidence" value="ECO:0007669"/>
    <property type="project" value="InterPro"/>
</dbReference>
<reference evidence="10 11" key="1">
    <citation type="journal article" date="2020" name="Nat. Food">
        <title>A phased Vanilla planifolia genome enables genetic improvement of flavour and production.</title>
        <authorList>
            <person name="Hasing T."/>
            <person name="Tang H."/>
            <person name="Brym M."/>
            <person name="Khazi F."/>
            <person name="Huang T."/>
            <person name="Chambers A.H."/>
        </authorList>
    </citation>
    <scope>NUCLEOTIDE SEQUENCE [LARGE SCALE GENOMIC DNA]</scope>
    <source>
        <tissue evidence="10">Leaf</tissue>
    </source>
</reference>
<dbReference type="GO" id="GO:0000027">
    <property type="term" value="P:ribosomal large subunit assembly"/>
    <property type="evidence" value="ECO:0007669"/>
    <property type="project" value="TreeGrafter"/>
</dbReference>
<evidence type="ECO:0000256" key="7">
    <source>
        <dbReference type="ARBA" id="ARBA00023186"/>
    </source>
</evidence>
<feature type="domain" description="AAA+ ATPase" evidence="9">
    <location>
        <begin position="971"/>
        <end position="1120"/>
    </location>
</feature>
<dbReference type="InterPro" id="IPR025662">
    <property type="entry name" value="Sigma_54_int_dom_ATP-bd_1"/>
</dbReference>
<dbReference type="InterPro" id="IPR027417">
    <property type="entry name" value="P-loop_NTPase"/>
</dbReference>
<gene>
    <name evidence="10" type="ORF">HPP92_007982</name>
</gene>
<evidence type="ECO:0000313" key="11">
    <source>
        <dbReference type="Proteomes" id="UP000639772"/>
    </source>
</evidence>
<dbReference type="GO" id="GO:0005524">
    <property type="term" value="F:ATP binding"/>
    <property type="evidence" value="ECO:0007669"/>
    <property type="project" value="UniProtKB-KW"/>
</dbReference>
<protein>
    <recommendedName>
        <fullName evidence="4">Midasin</fullName>
    </recommendedName>
</protein>
<keyword evidence="5" id="KW-0547">Nucleotide-binding</keyword>
<dbReference type="InterPro" id="IPR041190">
    <property type="entry name" value="Midasin_AAA_lid_5"/>
</dbReference>
<feature type="domain" description="AAA+ ATPase" evidence="9">
    <location>
        <begin position="667"/>
        <end position="918"/>
    </location>
</feature>
<feature type="domain" description="AAA+ ATPase" evidence="9">
    <location>
        <begin position="1647"/>
        <end position="1839"/>
    </location>
</feature>
<dbReference type="InterPro" id="IPR040848">
    <property type="entry name" value="AAA_lid_7"/>
</dbReference>
<evidence type="ECO:0000259" key="9">
    <source>
        <dbReference type="SMART" id="SM00382"/>
    </source>
</evidence>
<sequence>MSFDGSFTCEVALSRFLSRCPELRSNAKLVALLQKGRALSSFDLVAAIADPFLHPSYTIPVVGCFRALCGQVVQSALAKLFVVRGLMLESEENGEDIGEEDMHVVDFYAGRHRGLKLHELACLAFCRAVDLAPFLLQYVLIYFQSSPPPFRRLMLTGTFVQLTHEIVFATLNVVRISYRLLLLDPKVFSKLWDWSVFLELLKQISSIMESSGPWLDSLLDIRWCGIQILSIVFCASDSAVVNFGMREEEAFTCLLRWKEFCEDTAVEKAGWYLQGTEMIKGTCLDDAVDLCHIKPFDCSSLSNSICGGSEKISQKKILCEHKQLEGNFVLTTTLKRSFEMVVMAVIQRWPVLLFGPAGCGKTALINHLALKSGNRVLFIHMDEQMDSKSLIGSYVSSEHPGEFRWQPGSLMQALVGGLWVVFEDIDKAPNEIQSIILPLLEGSSSFVTVHGEMADVSESFRLFGTVSTSRTELNHSEGRFSYSILWRKVMVQAPTRDDLIDIINARFLKLDQLSTQLVETFERVNSFSQQMRGLSASAFDRFSIRDLLKWCNRITGSSFNLSGLGLSAYDRQNIYQEAVDIFVSCLHMLENRLLLKREIANLLNISCAAETVLYPSNKPTIQMLSSGLQIGRTLLCCKRNIFCQNRTFVSIRSALYALERIACSVRYNEPVLLVGETGTGKTTLVQYLAARLGRPLTVLNLSQQSDVADLLGGFKPADARSICMPLYHEFKKLFCKTFSEKDNEALLRHCEEYILEKKWKKLLRAFQKSVHFAQKNVGKIIESGTGSKRKRPLSEKLLQKWESFSLHLDCVSKKIDVSSGISFKFVEGAFVTALRTGQWLLLDEVNLAPLETLQRIISVLDGEHGTLCLAERGDVNYVERHPQFRLFACMNPATDAGKRDLPFSFRSRFSEYFIDDVLDDEDLNLYVNQYMGEGNATVELCNKIVRFYKAAKRESEERLQDSANQKPQYSLRYPVLLQGPTSSGKTSLVQYLASVTGHEFVRINNHEHTDLQEYFGTYITDSHGKLQFQEGVLVKAVRKGYWIILDELNLAPSDVLEALNRLLDDNRELFVPELQETIPAHPDFMLFATQNPPIAYGGRKILSRAFRNRFLEIHVDEIPEDELTTILENRCSIPASYASKMIKVMKDLQLHRQNSRAFAGKHGFITPRDLFRWANRFRAFGKSYYDLAKDGYFLLAERLREEREKNVVREALNCHLNVKLAVDELYDVGQCEVDAVLMSSGKTKVENLGSITWTKSMLRLYFLVERCYRMREPVLLVGGVPSYTRTTNFSFGIQTPYRKDEGIKTFPANISSDISQASSTLCHLNKIEASYKQCSALYPDVTPIDFEIFKKMKLELIQLQQKWQTVFVWQDGPLVEAMKAGDIFLVDEISLADDSVLERLNSVLEPERMLLLAEKGGSSPEKVIAHHNFFVVATMNPGGDYGKKELSPALRNRFTEIWVEPVSDIEELRCIALEKLSKPNLSFLVNCILEFWKWFSKFETRRMLTVRDLLSWISFVNLTEESLGSEYALLHGAFLVLLDGISLGTGISKSDSQLLRNASLEFLIKELKASGCGLSTTNLHEMEIYGWGDYVKHEDIIMANGTPSEHLFGIDPFFIDKGNEECKHGGFEFLAPTTRRNVMRVLRAMQLPKPILLEGSPGVGKTSLVVALAQQSGHTVVRINLSEQTDMMDLLGSDLPVEGSNGMEFCWSDGILLQALKNGSWVLLDELNLAPQAVLEGLNAILDHRAEVYIPELGLTFKCPPSFRVFACQNPSSQGGGRKGLPKSFLNRFTKVHVDELAADDYLFICQSRFPSISSSVLSKLIAFVGRLDEDIMVRRKYGQDGAPWVFNLRDVIRSCEIIQGASMNAKLDCFLNVIFLQRMRSYTDRKEVMRLYEEVFDMKPSIVQFPEVYVNPKYVVVGSVCVQRNHFQPTKAFRSQLNLLPGLLQILKLSLFVSWRQWLCVLVGPAASGKTSVIRLLAELTGNVLNELNLSSGTDVSELLGCFEQYSSFRNFKVAISQIERFVDEYFSLRLEINWKDFIEERRDLFSKWFSFFSSCDVSKSSSLFSTSWMGDGICSSFLDPLVEIIEQLKHDVKRFSLPVSWTLKELDGSLKIIHALQKNWQIRSSASFEWVPGNLVKSIEFGEWIVLDNANLCNPTVLDRINSLVEPDGSIMINECGMVDGKPLLMKSHPNFRMFITVDPRYGEISRAMRNRGVEIFMLQPDSFAGEVTEHENIEVVNLKTYLIQSGIPSEKMVLAMCGAHMSARAVGTSLGVRITLLEIARWVQLFQQLIMNGNDPIWSLHLSWEHTYLAALGEPRGRDDDARLDSIVSANADLRHLATEGLSMSTYIIARSNHCHTQLVHQLDEIFLRLLRKFEHDKRCLEPNFSLSQNLKAPVWHSKNGCCIFSLEMLCHASFFDCLSEVLPLFNRRCLNVDVKLILMLSKLTLLDASEAHKILHNFNGPILHVLDYSLENSSRSPTDFSPHQTILWIFDAYNSLDSVGHRLSSLILEMWYGWNSSLWNFFSDIVKVRGESGLLAGKFNAPEDDRLKVLKEQLEKEEKLAQTKVVFRPEHSKYEMLKSAFAYVFDLVASCTSLLNNARCSTDIDIMIEMAKTGRSNKVTAESFINKLSDEFVDYVDLVQPVQVAVYEMKLGLSLVISWIIERQHLKKTGKLEMILAPVFLIMQFPKVLSIKSIYDNNSVGTKIEVLSSGHERVEFLDISLLNSLIAMSDEIRPAQISHVQLQITLCYIVFIHLAYNIFNSLVMEKASFLLLNEVFGHFSRLWMDVQSQARAHEEGKAQYYEFRPRSVVLDDIVEGIITSLDLSDSEVHLSTEGQELLMEREFATVNEPLKEAGNIEEDRTFIPESILRCLVRVHNSMFGSGSFLEHPNVCIVTKEDRLLLFVESYKLGTMLMEGLQRSTSSAMDDNILPEHLLHVCLEYESFGAKASHPCNIYKESDPEIMFRMVKPLIAIQNKVAAMLEEWPDHPGLKKINDATEALLKISPCTPLSKALLGLQLLVCKVQFIQENDSRFSLKDELQPICSILSSWQKFEVDSWPSLLDDVCEQYEINAGKLWFPLQAVIRRNFSGDKDAENILTIQ</sequence>
<dbReference type="Pfam" id="PF21108">
    <property type="entry name" value="MDN1_4th"/>
    <property type="match status" value="1"/>
</dbReference>
<dbReference type="FunFam" id="3.40.50.300:FF:000582">
    <property type="entry name" value="Midasin"/>
    <property type="match status" value="1"/>
</dbReference>
<dbReference type="InterPro" id="IPR048617">
    <property type="entry name" value="MDN1_AAA_lid_4"/>
</dbReference>
<evidence type="ECO:0000256" key="3">
    <source>
        <dbReference type="ARBA" id="ARBA00007188"/>
    </source>
</evidence>
<dbReference type="GO" id="GO:0005730">
    <property type="term" value="C:nucleolus"/>
    <property type="evidence" value="ECO:0007669"/>
    <property type="project" value="UniProtKB-SubCell"/>
</dbReference>